<dbReference type="InterPro" id="IPR016181">
    <property type="entry name" value="Acyl_CoA_acyltransferase"/>
</dbReference>
<dbReference type="PANTHER" id="PTHR43420">
    <property type="entry name" value="ACETYLTRANSFERASE"/>
    <property type="match status" value="1"/>
</dbReference>
<dbReference type="InterPro" id="IPR050680">
    <property type="entry name" value="YpeA/RimI_acetyltransf"/>
</dbReference>
<sequence length="172" mass="19374">MSEALERFYFRPMEISDIEAVLAIEEQSFPTPWSYDAFLGELTESRLAHYWVCMERAGDDQQGDDERIVGYVGIWVIIDEAHITTIAVDPAMRGHGLGALVLQYAMAETLKHGGERMTLEVRPSNVSAQRLYEKLGFVAVGRRRGYYSDTGEDAIIMWCELTSKTSDKSGPD</sequence>
<dbReference type="GO" id="GO:0005840">
    <property type="term" value="C:ribosome"/>
    <property type="evidence" value="ECO:0007669"/>
    <property type="project" value="UniProtKB-KW"/>
</dbReference>
<feature type="domain" description="N-acetyltransferase" evidence="5">
    <location>
        <begin position="8"/>
        <end position="162"/>
    </location>
</feature>
<keyword evidence="2" id="KW-0963">Cytoplasm</keyword>
<evidence type="ECO:0000313" key="7">
    <source>
        <dbReference type="Proteomes" id="UP000294813"/>
    </source>
</evidence>
<keyword evidence="4" id="KW-0012">Acyltransferase</keyword>
<dbReference type="NCBIfam" id="TIGR01575">
    <property type="entry name" value="rimI"/>
    <property type="match status" value="1"/>
</dbReference>
<protein>
    <submittedName>
        <fullName evidence="6">[SSU ribosomal protein S18P]-alanine acetyltransferase</fullName>
    </submittedName>
</protein>
<dbReference type="RefSeq" id="WP_131917682.1">
    <property type="nucleotide sequence ID" value="NZ_JAOQNU010000001.1"/>
</dbReference>
<evidence type="ECO:0000256" key="1">
    <source>
        <dbReference type="ARBA" id="ARBA00005395"/>
    </source>
</evidence>
<keyword evidence="3 6" id="KW-0808">Transferase</keyword>
<dbReference type="InterPro" id="IPR006464">
    <property type="entry name" value="AcTrfase_RimI/Ard1"/>
</dbReference>
<dbReference type="PROSITE" id="PS51186">
    <property type="entry name" value="GNAT"/>
    <property type="match status" value="1"/>
</dbReference>
<keyword evidence="7" id="KW-1185">Reference proteome</keyword>
<gene>
    <name evidence="6" type="ORF">EDD73_10179</name>
</gene>
<organism evidence="6 7">
    <name type="scientific">Heliophilum fasciatum</name>
    <dbReference type="NCBI Taxonomy" id="35700"/>
    <lineage>
        <taxon>Bacteria</taxon>
        <taxon>Bacillati</taxon>
        <taxon>Bacillota</taxon>
        <taxon>Clostridia</taxon>
        <taxon>Eubacteriales</taxon>
        <taxon>Heliobacteriaceae</taxon>
        <taxon>Heliophilum</taxon>
    </lineage>
</organism>
<dbReference type="CDD" id="cd04301">
    <property type="entry name" value="NAT_SF"/>
    <property type="match status" value="1"/>
</dbReference>
<dbReference type="GO" id="GO:0008080">
    <property type="term" value="F:N-acetyltransferase activity"/>
    <property type="evidence" value="ECO:0007669"/>
    <property type="project" value="InterPro"/>
</dbReference>
<dbReference type="SUPFAM" id="SSF55729">
    <property type="entry name" value="Acyl-CoA N-acyltransferases (Nat)"/>
    <property type="match status" value="1"/>
</dbReference>
<keyword evidence="6" id="KW-0689">Ribosomal protein</keyword>
<dbReference type="PANTHER" id="PTHR43420:SF44">
    <property type="entry name" value="ACETYLTRANSFERASE YPEA"/>
    <property type="match status" value="1"/>
</dbReference>
<evidence type="ECO:0000256" key="3">
    <source>
        <dbReference type="ARBA" id="ARBA00022679"/>
    </source>
</evidence>
<evidence type="ECO:0000256" key="2">
    <source>
        <dbReference type="ARBA" id="ARBA00022490"/>
    </source>
</evidence>
<dbReference type="Proteomes" id="UP000294813">
    <property type="component" value="Unassembled WGS sequence"/>
</dbReference>
<reference evidence="6 7" key="1">
    <citation type="submission" date="2019-03" db="EMBL/GenBank/DDBJ databases">
        <title>Genomic Encyclopedia of Type Strains, Phase IV (KMG-IV): sequencing the most valuable type-strain genomes for metagenomic binning, comparative biology and taxonomic classification.</title>
        <authorList>
            <person name="Goeker M."/>
        </authorList>
    </citation>
    <scope>NUCLEOTIDE SEQUENCE [LARGE SCALE GENOMIC DNA]</scope>
    <source>
        <strain evidence="6 7">DSM 11170</strain>
    </source>
</reference>
<accession>A0A4R2RZ50</accession>
<dbReference type="OrthoDB" id="9794566at2"/>
<dbReference type="Pfam" id="PF00583">
    <property type="entry name" value="Acetyltransf_1"/>
    <property type="match status" value="1"/>
</dbReference>
<proteinExistence type="inferred from homology"/>
<dbReference type="EMBL" id="SLXT01000001">
    <property type="protein sequence ID" value="TCP68913.1"/>
    <property type="molecule type" value="Genomic_DNA"/>
</dbReference>
<evidence type="ECO:0000259" key="5">
    <source>
        <dbReference type="PROSITE" id="PS51186"/>
    </source>
</evidence>
<dbReference type="Gene3D" id="3.40.630.30">
    <property type="match status" value="1"/>
</dbReference>
<comment type="similarity">
    <text evidence="1">Belongs to the acetyltransferase family. RimI subfamily.</text>
</comment>
<dbReference type="AlphaFoldDB" id="A0A4R2RZ50"/>
<dbReference type="InterPro" id="IPR000182">
    <property type="entry name" value="GNAT_dom"/>
</dbReference>
<evidence type="ECO:0000313" key="6">
    <source>
        <dbReference type="EMBL" id="TCP68913.1"/>
    </source>
</evidence>
<comment type="caution">
    <text evidence="6">The sequence shown here is derived from an EMBL/GenBank/DDBJ whole genome shotgun (WGS) entry which is preliminary data.</text>
</comment>
<keyword evidence="6" id="KW-0687">Ribonucleoprotein</keyword>
<name>A0A4R2RZ50_9FIRM</name>
<evidence type="ECO:0000256" key="4">
    <source>
        <dbReference type="ARBA" id="ARBA00023315"/>
    </source>
</evidence>